<keyword evidence="2" id="KW-1003">Cell membrane</keyword>
<evidence type="ECO:0000256" key="2">
    <source>
        <dbReference type="ARBA" id="ARBA00022475"/>
    </source>
</evidence>
<proteinExistence type="predicted"/>
<protein>
    <submittedName>
        <fullName evidence="10">O14A2 protein</fullName>
    </submittedName>
</protein>
<dbReference type="GO" id="GO:0005886">
    <property type="term" value="C:plasma membrane"/>
    <property type="evidence" value="ECO:0007669"/>
    <property type="project" value="UniProtKB-SubCell"/>
</dbReference>
<evidence type="ECO:0000256" key="1">
    <source>
        <dbReference type="ARBA" id="ARBA00004651"/>
    </source>
</evidence>
<name>A0A7L3FCS0_9GRUI</name>
<keyword evidence="4" id="KW-0552">Olfaction</keyword>
<dbReference type="GO" id="GO:0004984">
    <property type="term" value="F:olfactory receptor activity"/>
    <property type="evidence" value="ECO:0007669"/>
    <property type="project" value="InterPro"/>
</dbReference>
<dbReference type="InterPro" id="IPR000725">
    <property type="entry name" value="Olfact_rcpt"/>
</dbReference>
<organism evidence="10 11">
    <name type="scientific">Zapornia atra</name>
    <name type="common">Henderson crake</name>
    <dbReference type="NCBI Taxonomy" id="2585822"/>
    <lineage>
        <taxon>Eukaryota</taxon>
        <taxon>Metazoa</taxon>
        <taxon>Chordata</taxon>
        <taxon>Craniata</taxon>
        <taxon>Vertebrata</taxon>
        <taxon>Euteleostomi</taxon>
        <taxon>Archelosauria</taxon>
        <taxon>Archosauria</taxon>
        <taxon>Dinosauria</taxon>
        <taxon>Saurischia</taxon>
        <taxon>Theropoda</taxon>
        <taxon>Coelurosauria</taxon>
        <taxon>Aves</taxon>
        <taxon>Neognathae</taxon>
        <taxon>Neoaves</taxon>
        <taxon>Gruiformes</taxon>
        <taxon>Rallidae</taxon>
        <taxon>Zapornia</taxon>
    </lineage>
</organism>
<keyword evidence="8" id="KW-0675">Receptor</keyword>
<dbReference type="PANTHER" id="PTHR26452">
    <property type="entry name" value="OLFACTORY RECEPTOR"/>
    <property type="match status" value="1"/>
</dbReference>
<keyword evidence="11" id="KW-1185">Reference proteome</keyword>
<evidence type="ECO:0000256" key="6">
    <source>
        <dbReference type="ARBA" id="ARBA00023040"/>
    </source>
</evidence>
<sequence>LFLVLSHVQFLKPMLRLASEQRWLKAFSTCLPHLAIVSLFTSTGILVCLKPPSTSFPFLDLGLAVLYPVMPPALTPLTYSMRSNEI</sequence>
<evidence type="ECO:0000313" key="11">
    <source>
        <dbReference type="Proteomes" id="UP000557426"/>
    </source>
</evidence>
<keyword evidence="3" id="KW-0812">Transmembrane</keyword>
<evidence type="ECO:0000256" key="4">
    <source>
        <dbReference type="ARBA" id="ARBA00022725"/>
    </source>
</evidence>
<dbReference type="EMBL" id="VZTU01014833">
    <property type="protein sequence ID" value="NXT78646.1"/>
    <property type="molecule type" value="Genomic_DNA"/>
</dbReference>
<dbReference type="Proteomes" id="UP000557426">
    <property type="component" value="Unassembled WGS sequence"/>
</dbReference>
<evidence type="ECO:0000313" key="10">
    <source>
        <dbReference type="EMBL" id="NXT78646.1"/>
    </source>
</evidence>
<feature type="non-terminal residue" evidence="10">
    <location>
        <position position="1"/>
    </location>
</feature>
<feature type="non-terminal residue" evidence="10">
    <location>
        <position position="86"/>
    </location>
</feature>
<keyword evidence="7" id="KW-0472">Membrane</keyword>
<keyword evidence="5" id="KW-1133">Transmembrane helix</keyword>
<keyword evidence="6" id="KW-0297">G-protein coupled receptor</keyword>
<gene>
    <name evidence="10" type="primary">Or14a2</name>
    <name evidence="10" type="ORF">ZAPATR_R05828</name>
</gene>
<dbReference type="SUPFAM" id="SSF81321">
    <property type="entry name" value="Family A G protein-coupled receptor-like"/>
    <property type="match status" value="1"/>
</dbReference>
<evidence type="ECO:0000256" key="9">
    <source>
        <dbReference type="ARBA" id="ARBA00023224"/>
    </source>
</evidence>
<evidence type="ECO:0000256" key="3">
    <source>
        <dbReference type="ARBA" id="ARBA00022692"/>
    </source>
</evidence>
<comment type="subcellular location">
    <subcellularLocation>
        <location evidence="1">Cell membrane</location>
        <topology evidence="1">Multi-pass membrane protein</topology>
    </subcellularLocation>
</comment>
<dbReference type="GO" id="GO:0004930">
    <property type="term" value="F:G protein-coupled receptor activity"/>
    <property type="evidence" value="ECO:0007669"/>
    <property type="project" value="UniProtKB-KW"/>
</dbReference>
<dbReference type="InterPro" id="IPR050516">
    <property type="entry name" value="Olfactory_GPCR"/>
</dbReference>
<comment type="caution">
    <text evidence="10">The sequence shown here is derived from an EMBL/GenBank/DDBJ whole genome shotgun (WGS) entry which is preliminary data.</text>
</comment>
<keyword evidence="4" id="KW-0716">Sensory transduction</keyword>
<accession>A0A7L3FCS0</accession>
<dbReference type="AlphaFoldDB" id="A0A7L3FCS0"/>
<evidence type="ECO:0000256" key="7">
    <source>
        <dbReference type="ARBA" id="ARBA00023136"/>
    </source>
</evidence>
<evidence type="ECO:0000256" key="5">
    <source>
        <dbReference type="ARBA" id="ARBA00022989"/>
    </source>
</evidence>
<reference evidence="10 11" key="1">
    <citation type="submission" date="2019-09" db="EMBL/GenBank/DDBJ databases">
        <title>Bird 10,000 Genomes (B10K) Project - Family phase.</title>
        <authorList>
            <person name="Zhang G."/>
        </authorList>
    </citation>
    <scope>NUCLEOTIDE SEQUENCE [LARGE SCALE GENOMIC DNA]</scope>
    <source>
        <strain evidence="10">B10K-DU-011-47</strain>
        <tissue evidence="10">Mixed tissue sample</tissue>
    </source>
</reference>
<dbReference type="Pfam" id="PF13853">
    <property type="entry name" value="7tm_4"/>
    <property type="match status" value="1"/>
</dbReference>
<keyword evidence="9" id="KW-0807">Transducer</keyword>
<evidence type="ECO:0000256" key="8">
    <source>
        <dbReference type="ARBA" id="ARBA00023170"/>
    </source>
</evidence>